<dbReference type="InterPro" id="IPR001245">
    <property type="entry name" value="Ser-Thr/Tyr_kinase_cat_dom"/>
</dbReference>
<dbReference type="GO" id="GO:0004714">
    <property type="term" value="F:transmembrane receptor protein tyrosine kinase activity"/>
    <property type="evidence" value="ECO:0007669"/>
    <property type="project" value="TreeGrafter"/>
</dbReference>
<evidence type="ECO:0000313" key="3">
    <source>
        <dbReference type="Proteomes" id="UP001159428"/>
    </source>
</evidence>
<name>A0AAU9XZE7_9CNID</name>
<comment type="caution">
    <text evidence="2">The sequence shown here is derived from an EMBL/GenBank/DDBJ whole genome shotgun (WGS) entry which is preliminary data.</text>
</comment>
<dbReference type="InterPro" id="IPR011009">
    <property type="entry name" value="Kinase-like_dom_sf"/>
</dbReference>
<dbReference type="InterPro" id="IPR000719">
    <property type="entry name" value="Prot_kinase_dom"/>
</dbReference>
<dbReference type="GO" id="GO:0007169">
    <property type="term" value="P:cell surface receptor protein tyrosine kinase signaling pathway"/>
    <property type="evidence" value="ECO:0007669"/>
    <property type="project" value="TreeGrafter"/>
</dbReference>
<proteinExistence type="predicted"/>
<keyword evidence="3" id="KW-1185">Reference proteome</keyword>
<dbReference type="Proteomes" id="UP001159428">
    <property type="component" value="Unassembled WGS sequence"/>
</dbReference>
<dbReference type="Pfam" id="PF07714">
    <property type="entry name" value="PK_Tyr_Ser-Thr"/>
    <property type="match status" value="1"/>
</dbReference>
<dbReference type="AlphaFoldDB" id="A0AAU9XZE7"/>
<accession>A0AAU9XZE7</accession>
<dbReference type="Gene3D" id="1.10.510.10">
    <property type="entry name" value="Transferase(Phosphotransferase) domain 1"/>
    <property type="match status" value="1"/>
</dbReference>
<gene>
    <name evidence="2" type="ORF">PMEA_00035487</name>
</gene>
<evidence type="ECO:0000313" key="2">
    <source>
        <dbReference type="EMBL" id="CAH3163264.1"/>
    </source>
</evidence>
<organism evidence="2 3">
    <name type="scientific">Pocillopora meandrina</name>
    <dbReference type="NCBI Taxonomy" id="46732"/>
    <lineage>
        <taxon>Eukaryota</taxon>
        <taxon>Metazoa</taxon>
        <taxon>Cnidaria</taxon>
        <taxon>Anthozoa</taxon>
        <taxon>Hexacorallia</taxon>
        <taxon>Scleractinia</taxon>
        <taxon>Astrocoeniina</taxon>
        <taxon>Pocilloporidae</taxon>
        <taxon>Pocillopora</taxon>
    </lineage>
</organism>
<feature type="non-terminal residue" evidence="2">
    <location>
        <position position="1"/>
    </location>
</feature>
<feature type="domain" description="Protein kinase" evidence="1">
    <location>
        <begin position="1"/>
        <end position="111"/>
    </location>
</feature>
<sequence>SENSPDSNKEDLLAEHELMRQLQHHPNIIRLMGAVTMSDPVMVLFEYIPFGDLLGYLRRSRGLSDNYYKDPDVKPSSSLSSKQRLKFSREIADGMAFLSANKVNRVVTNQF</sequence>
<dbReference type="GO" id="GO:0005524">
    <property type="term" value="F:ATP binding"/>
    <property type="evidence" value="ECO:0007669"/>
    <property type="project" value="InterPro"/>
</dbReference>
<dbReference type="PANTHER" id="PTHR24416:SF621">
    <property type="entry name" value="TYROSINE KINASE RECEPTOR CAD96CA"/>
    <property type="match status" value="1"/>
</dbReference>
<dbReference type="PROSITE" id="PS50011">
    <property type="entry name" value="PROTEIN_KINASE_DOM"/>
    <property type="match status" value="1"/>
</dbReference>
<dbReference type="SUPFAM" id="SSF56112">
    <property type="entry name" value="Protein kinase-like (PK-like)"/>
    <property type="match status" value="1"/>
</dbReference>
<dbReference type="EMBL" id="CALNXJ010000091">
    <property type="protein sequence ID" value="CAH3163264.1"/>
    <property type="molecule type" value="Genomic_DNA"/>
</dbReference>
<evidence type="ECO:0000259" key="1">
    <source>
        <dbReference type="PROSITE" id="PS50011"/>
    </source>
</evidence>
<dbReference type="GO" id="GO:0005886">
    <property type="term" value="C:plasma membrane"/>
    <property type="evidence" value="ECO:0007669"/>
    <property type="project" value="TreeGrafter"/>
</dbReference>
<reference evidence="2 3" key="1">
    <citation type="submission" date="2022-05" db="EMBL/GenBank/DDBJ databases">
        <authorList>
            <consortium name="Genoscope - CEA"/>
            <person name="William W."/>
        </authorList>
    </citation>
    <scope>NUCLEOTIDE SEQUENCE [LARGE SCALE GENOMIC DNA]</scope>
</reference>
<protein>
    <recommendedName>
        <fullName evidence="1">Protein kinase domain-containing protein</fullName>
    </recommendedName>
</protein>
<dbReference type="InterPro" id="IPR050122">
    <property type="entry name" value="RTK"/>
</dbReference>
<dbReference type="GO" id="GO:0043235">
    <property type="term" value="C:receptor complex"/>
    <property type="evidence" value="ECO:0007669"/>
    <property type="project" value="TreeGrafter"/>
</dbReference>
<dbReference type="PANTHER" id="PTHR24416">
    <property type="entry name" value="TYROSINE-PROTEIN KINASE RECEPTOR"/>
    <property type="match status" value="1"/>
</dbReference>